<dbReference type="Proteomes" id="UP000231019">
    <property type="component" value="Unassembled WGS sequence"/>
</dbReference>
<dbReference type="CDD" id="cd06261">
    <property type="entry name" value="TM_PBP2"/>
    <property type="match status" value="1"/>
</dbReference>
<dbReference type="Pfam" id="PF00528">
    <property type="entry name" value="BPD_transp_1"/>
    <property type="match status" value="1"/>
</dbReference>
<dbReference type="GO" id="GO:0005886">
    <property type="term" value="C:plasma membrane"/>
    <property type="evidence" value="ECO:0007669"/>
    <property type="project" value="UniProtKB-SubCell"/>
</dbReference>
<evidence type="ECO:0000313" key="10">
    <source>
        <dbReference type="Proteomes" id="UP000231019"/>
    </source>
</evidence>
<dbReference type="PROSITE" id="PS50928">
    <property type="entry name" value="ABC_TM1"/>
    <property type="match status" value="1"/>
</dbReference>
<dbReference type="AlphaFoldDB" id="A0A2M7G8J3"/>
<evidence type="ECO:0000256" key="5">
    <source>
        <dbReference type="ARBA" id="ARBA00022989"/>
    </source>
</evidence>
<sequence>MLEYIIKRLLLIPVTLIGIFTITFALLYIVPGDPVATIMGEKGDAKTKAAIRAQLNLDKPLYEQYGLYLGNVVKGDLGQSFITRKKVTDSIVEAFPLTFNLALLSVIIMTVIGIPVGIISSIKQRSLLDRVLMVAAIGGVSAPGFWVGLIALLLFVHIFHIFPLNTIEVTSLGWPGYLGYLILPASVLGVRGIAIVARLTRSTLLEVIRQDYIRTARAKGLTEKVVIFKHALRNALIPVITYVGMDLAFLMGGAVVTETVFAWPGLGRLAVQALRQKDIPVVLGTVLFTSALIVVANLLTDLSYAAVDPRVKLGNK</sequence>
<dbReference type="Pfam" id="PF19300">
    <property type="entry name" value="BPD_transp_1_N"/>
    <property type="match status" value="1"/>
</dbReference>
<comment type="caution">
    <text evidence="9">The sequence shown here is derived from an EMBL/GenBank/DDBJ whole genome shotgun (WGS) entry which is preliminary data.</text>
</comment>
<comment type="subcellular location">
    <subcellularLocation>
        <location evidence="1 7">Cell membrane</location>
        <topology evidence="1 7">Multi-pass membrane protein</topology>
    </subcellularLocation>
</comment>
<dbReference type="InterPro" id="IPR045621">
    <property type="entry name" value="BPD_transp_1_N"/>
</dbReference>
<feature type="transmembrane region" description="Helical" evidence="7">
    <location>
        <begin position="281"/>
        <end position="307"/>
    </location>
</feature>
<evidence type="ECO:0000256" key="7">
    <source>
        <dbReference type="RuleBase" id="RU363032"/>
    </source>
</evidence>
<evidence type="ECO:0000256" key="2">
    <source>
        <dbReference type="ARBA" id="ARBA00022448"/>
    </source>
</evidence>
<evidence type="ECO:0000256" key="1">
    <source>
        <dbReference type="ARBA" id="ARBA00004651"/>
    </source>
</evidence>
<dbReference type="PANTHER" id="PTHR43163">
    <property type="entry name" value="DIPEPTIDE TRANSPORT SYSTEM PERMEASE PROTEIN DPPB-RELATED"/>
    <property type="match status" value="1"/>
</dbReference>
<evidence type="ECO:0000256" key="4">
    <source>
        <dbReference type="ARBA" id="ARBA00022692"/>
    </source>
</evidence>
<dbReference type="GO" id="GO:0071916">
    <property type="term" value="F:dipeptide transmembrane transporter activity"/>
    <property type="evidence" value="ECO:0007669"/>
    <property type="project" value="TreeGrafter"/>
</dbReference>
<evidence type="ECO:0000259" key="8">
    <source>
        <dbReference type="PROSITE" id="PS50928"/>
    </source>
</evidence>
<name>A0A2M7G8J3_9BACT</name>
<dbReference type="Gene3D" id="1.10.3720.10">
    <property type="entry name" value="MetI-like"/>
    <property type="match status" value="1"/>
</dbReference>
<evidence type="ECO:0000256" key="3">
    <source>
        <dbReference type="ARBA" id="ARBA00022475"/>
    </source>
</evidence>
<dbReference type="InterPro" id="IPR000515">
    <property type="entry name" value="MetI-like"/>
</dbReference>
<keyword evidence="4 7" id="KW-0812">Transmembrane</keyword>
<proteinExistence type="inferred from homology"/>
<feature type="domain" description="ABC transmembrane type-1" evidence="8">
    <location>
        <begin position="95"/>
        <end position="304"/>
    </location>
</feature>
<keyword evidence="5 7" id="KW-1133">Transmembrane helix</keyword>
<keyword evidence="3" id="KW-1003">Cell membrane</keyword>
<dbReference type="EMBL" id="PFFQ01000014">
    <property type="protein sequence ID" value="PIW18116.1"/>
    <property type="molecule type" value="Genomic_DNA"/>
</dbReference>
<gene>
    <name evidence="9" type="ORF">COW36_06190</name>
</gene>
<evidence type="ECO:0000256" key="6">
    <source>
        <dbReference type="ARBA" id="ARBA00023136"/>
    </source>
</evidence>
<dbReference type="SUPFAM" id="SSF161098">
    <property type="entry name" value="MetI-like"/>
    <property type="match status" value="1"/>
</dbReference>
<dbReference type="PANTHER" id="PTHR43163:SF6">
    <property type="entry name" value="DIPEPTIDE TRANSPORT SYSTEM PERMEASE PROTEIN DPPB-RELATED"/>
    <property type="match status" value="1"/>
</dbReference>
<accession>A0A2M7G8J3</accession>
<protein>
    <submittedName>
        <fullName evidence="9">Peptide ABC transporter permease</fullName>
    </submittedName>
</protein>
<dbReference type="InterPro" id="IPR035906">
    <property type="entry name" value="MetI-like_sf"/>
</dbReference>
<feature type="transmembrane region" description="Helical" evidence="7">
    <location>
        <begin position="178"/>
        <end position="199"/>
    </location>
</feature>
<organism evidence="9 10">
    <name type="scientific">bacterium (Candidatus Blackallbacteria) CG17_big_fil_post_rev_8_21_14_2_50_48_46</name>
    <dbReference type="NCBI Taxonomy" id="2014261"/>
    <lineage>
        <taxon>Bacteria</taxon>
        <taxon>Candidatus Blackallbacteria</taxon>
    </lineage>
</organism>
<feature type="transmembrane region" description="Helical" evidence="7">
    <location>
        <begin position="9"/>
        <end position="30"/>
    </location>
</feature>
<feature type="transmembrane region" description="Helical" evidence="7">
    <location>
        <begin position="239"/>
        <end position="261"/>
    </location>
</feature>
<feature type="transmembrane region" description="Helical" evidence="7">
    <location>
        <begin position="97"/>
        <end position="119"/>
    </location>
</feature>
<evidence type="ECO:0000313" key="9">
    <source>
        <dbReference type="EMBL" id="PIW18116.1"/>
    </source>
</evidence>
<feature type="transmembrane region" description="Helical" evidence="7">
    <location>
        <begin position="131"/>
        <end position="158"/>
    </location>
</feature>
<reference evidence="9 10" key="1">
    <citation type="submission" date="2017-09" db="EMBL/GenBank/DDBJ databases">
        <title>Depth-based differentiation of microbial function through sediment-hosted aquifers and enrichment of novel symbionts in the deep terrestrial subsurface.</title>
        <authorList>
            <person name="Probst A.J."/>
            <person name="Ladd B."/>
            <person name="Jarett J.K."/>
            <person name="Geller-Mcgrath D.E."/>
            <person name="Sieber C.M."/>
            <person name="Emerson J.B."/>
            <person name="Anantharaman K."/>
            <person name="Thomas B.C."/>
            <person name="Malmstrom R."/>
            <person name="Stieglmeier M."/>
            <person name="Klingl A."/>
            <person name="Woyke T."/>
            <person name="Ryan C.M."/>
            <person name="Banfield J.F."/>
        </authorList>
    </citation>
    <scope>NUCLEOTIDE SEQUENCE [LARGE SCALE GENOMIC DNA]</scope>
    <source>
        <strain evidence="9">CG17_big_fil_post_rev_8_21_14_2_50_48_46</strain>
    </source>
</reference>
<keyword evidence="6 7" id="KW-0472">Membrane</keyword>
<keyword evidence="2 7" id="KW-0813">Transport</keyword>
<comment type="similarity">
    <text evidence="7">Belongs to the binding-protein-dependent transport system permease family.</text>
</comment>